<protein>
    <submittedName>
        <fullName evidence="7">4-hydroxybenzoate transporter</fullName>
    </submittedName>
</protein>
<dbReference type="InterPro" id="IPR005829">
    <property type="entry name" value="Sugar_transporter_CS"/>
</dbReference>
<dbReference type="GO" id="GO:0046943">
    <property type="term" value="F:carboxylic acid transmembrane transporter activity"/>
    <property type="evidence" value="ECO:0007669"/>
    <property type="project" value="TreeGrafter"/>
</dbReference>
<comment type="subcellular location">
    <subcellularLocation>
        <location evidence="1">Membrane</location>
        <topology evidence="1">Multi-pass membrane protein</topology>
    </subcellularLocation>
</comment>
<evidence type="ECO:0000256" key="2">
    <source>
        <dbReference type="ARBA" id="ARBA00022692"/>
    </source>
</evidence>
<dbReference type="GO" id="GO:0005886">
    <property type="term" value="C:plasma membrane"/>
    <property type="evidence" value="ECO:0007669"/>
    <property type="project" value="TreeGrafter"/>
</dbReference>
<evidence type="ECO:0000256" key="3">
    <source>
        <dbReference type="ARBA" id="ARBA00022989"/>
    </source>
</evidence>
<dbReference type="InterPro" id="IPR011701">
    <property type="entry name" value="MFS"/>
</dbReference>
<keyword evidence="3 5" id="KW-1133">Transmembrane helix</keyword>
<feature type="transmembrane region" description="Helical" evidence="5">
    <location>
        <begin position="123"/>
        <end position="144"/>
    </location>
</feature>
<keyword evidence="8" id="KW-1185">Reference proteome</keyword>
<gene>
    <name evidence="7" type="ORF">PHO31112_02748</name>
</gene>
<proteinExistence type="predicted"/>
<feature type="domain" description="Major facilitator superfamily (MFS) profile" evidence="6">
    <location>
        <begin position="32"/>
        <end position="445"/>
    </location>
</feature>
<dbReference type="Proteomes" id="UP000343317">
    <property type="component" value="Unassembled WGS sequence"/>
</dbReference>
<feature type="transmembrane region" description="Helical" evidence="5">
    <location>
        <begin position="267"/>
        <end position="289"/>
    </location>
</feature>
<feature type="transmembrane region" description="Helical" evidence="5">
    <location>
        <begin position="32"/>
        <end position="57"/>
    </location>
</feature>
<evidence type="ECO:0000256" key="1">
    <source>
        <dbReference type="ARBA" id="ARBA00004141"/>
    </source>
</evidence>
<dbReference type="CDD" id="cd17365">
    <property type="entry name" value="MFS_PcaK_like"/>
    <property type="match status" value="1"/>
</dbReference>
<evidence type="ECO:0000259" key="6">
    <source>
        <dbReference type="PROSITE" id="PS50850"/>
    </source>
</evidence>
<keyword evidence="2 5" id="KW-0812">Transmembrane</keyword>
<dbReference type="PROSITE" id="PS00217">
    <property type="entry name" value="SUGAR_TRANSPORT_2"/>
    <property type="match status" value="1"/>
</dbReference>
<dbReference type="PANTHER" id="PTHR23508:SF10">
    <property type="entry name" value="CARBOXYLIC ACID TRANSPORTER PROTEIN HOMOLOG"/>
    <property type="match status" value="1"/>
</dbReference>
<dbReference type="SUPFAM" id="SSF103473">
    <property type="entry name" value="MFS general substrate transporter"/>
    <property type="match status" value="1"/>
</dbReference>
<feature type="transmembrane region" description="Helical" evidence="5">
    <location>
        <begin position="97"/>
        <end position="117"/>
    </location>
</feature>
<evidence type="ECO:0000313" key="8">
    <source>
        <dbReference type="Proteomes" id="UP000343317"/>
    </source>
</evidence>
<dbReference type="PANTHER" id="PTHR23508">
    <property type="entry name" value="CARBOXYLIC ACID TRANSPORTER PROTEIN HOMOLOG"/>
    <property type="match status" value="1"/>
</dbReference>
<feature type="transmembrane region" description="Helical" evidence="5">
    <location>
        <begin position="156"/>
        <end position="178"/>
    </location>
</feature>
<feature type="transmembrane region" description="Helical" evidence="5">
    <location>
        <begin position="419"/>
        <end position="440"/>
    </location>
</feature>
<dbReference type="InterPro" id="IPR036259">
    <property type="entry name" value="MFS_trans_sf"/>
</dbReference>
<evidence type="ECO:0000256" key="4">
    <source>
        <dbReference type="ARBA" id="ARBA00023136"/>
    </source>
</evidence>
<dbReference type="InterPro" id="IPR020846">
    <property type="entry name" value="MFS_dom"/>
</dbReference>
<evidence type="ECO:0000313" key="7">
    <source>
        <dbReference type="EMBL" id="VVE13452.1"/>
    </source>
</evidence>
<name>A0A5E4VME6_9BURK</name>
<organism evidence="7 8">
    <name type="scientific">Pandoraea horticolens</name>
    <dbReference type="NCBI Taxonomy" id="2508298"/>
    <lineage>
        <taxon>Bacteria</taxon>
        <taxon>Pseudomonadati</taxon>
        <taxon>Pseudomonadota</taxon>
        <taxon>Betaproteobacteria</taxon>
        <taxon>Burkholderiales</taxon>
        <taxon>Burkholderiaceae</taxon>
        <taxon>Pandoraea</taxon>
    </lineage>
</organism>
<feature type="transmembrane region" description="Helical" evidence="5">
    <location>
        <begin position="301"/>
        <end position="322"/>
    </location>
</feature>
<sequence length="463" mass="48408">MPNTLASPNAPASLDLQSFLDGRRMSGLQWRVVVLCFLIVAIDGIDIGLAAYIAPAVRREWGLSVAELSPIFVSALLGMMAGSLLFGPLADRRGRRFVLLASVATFGLATLATLFATNVTELSILRFIAGAGIGGASPASVTLTAEYASGKRKLSIITLMMCGNSMGSAFGGVVASQIIERHGWHAMVLVGGVLPLLLLPVLWMLLPESMRFLALRRPHEQNRLRALGRQIAPDVVTSQTTFAARETKQSRSPVRELMVAPYARGTLLLWAAFFMGLSVLYLMASWLPTIITNSGGSMRNAALVTALWSIGGTTGGLLLGRVMDSARPAWVLGAAYAVAFVTVICIGRAFGNATVLAPLVYIAGVCISGTQVGLNGLAATYYPTANRATGVAWATGIGRFGSILGSSIGGVLLGSGMAYPVLFLIVGVPALLAALCMFAMPASRREPASALAPALTPGNSGTR</sequence>
<dbReference type="Gene3D" id="1.20.1250.20">
    <property type="entry name" value="MFS general substrate transporter like domains"/>
    <property type="match status" value="1"/>
</dbReference>
<feature type="transmembrane region" description="Helical" evidence="5">
    <location>
        <begin position="329"/>
        <end position="350"/>
    </location>
</feature>
<feature type="transmembrane region" description="Helical" evidence="5">
    <location>
        <begin position="356"/>
        <end position="378"/>
    </location>
</feature>
<feature type="transmembrane region" description="Helical" evidence="5">
    <location>
        <begin position="184"/>
        <end position="206"/>
    </location>
</feature>
<evidence type="ECO:0000256" key="5">
    <source>
        <dbReference type="SAM" id="Phobius"/>
    </source>
</evidence>
<dbReference type="EMBL" id="CABPSM010000007">
    <property type="protein sequence ID" value="VVE13452.1"/>
    <property type="molecule type" value="Genomic_DNA"/>
</dbReference>
<feature type="transmembrane region" description="Helical" evidence="5">
    <location>
        <begin position="390"/>
        <end position="413"/>
    </location>
</feature>
<feature type="transmembrane region" description="Helical" evidence="5">
    <location>
        <begin position="69"/>
        <end position="90"/>
    </location>
</feature>
<keyword evidence="4 5" id="KW-0472">Membrane</keyword>
<dbReference type="AlphaFoldDB" id="A0A5E4VME6"/>
<dbReference type="Pfam" id="PF07690">
    <property type="entry name" value="MFS_1"/>
    <property type="match status" value="1"/>
</dbReference>
<accession>A0A5E4VME6</accession>
<dbReference type="PROSITE" id="PS50850">
    <property type="entry name" value="MFS"/>
    <property type="match status" value="1"/>
</dbReference>
<dbReference type="RefSeq" id="WP_150620992.1">
    <property type="nucleotide sequence ID" value="NZ_CABPSM010000007.1"/>
</dbReference>
<reference evidence="7 8" key="1">
    <citation type="submission" date="2019-08" db="EMBL/GenBank/DDBJ databases">
        <authorList>
            <person name="Peeters C."/>
        </authorList>
    </citation>
    <scope>NUCLEOTIDE SEQUENCE [LARGE SCALE GENOMIC DNA]</scope>
    <source>
        <strain evidence="7 8">LMG 31112</strain>
    </source>
</reference>